<gene>
    <name evidence="1" type="ORF">MHBO_003588</name>
</gene>
<accession>A0ABV2AQY7</accession>
<comment type="caution">
    <text evidence="1">The sequence shown here is derived from an EMBL/GenBank/DDBJ whole genome shotgun (WGS) entry which is preliminary data.</text>
</comment>
<organism evidence="1 2">
    <name type="scientific">Bonamia ostreae</name>
    <dbReference type="NCBI Taxonomy" id="126728"/>
    <lineage>
        <taxon>Eukaryota</taxon>
        <taxon>Sar</taxon>
        <taxon>Rhizaria</taxon>
        <taxon>Endomyxa</taxon>
        <taxon>Ascetosporea</taxon>
        <taxon>Haplosporida</taxon>
        <taxon>Bonamia</taxon>
    </lineage>
</organism>
<protein>
    <submittedName>
        <fullName evidence="1">Uncharacterized protein</fullName>
    </submittedName>
</protein>
<reference evidence="1 2" key="1">
    <citation type="journal article" date="2024" name="BMC Biol.">
        <title>Comparative genomics of Ascetosporea gives new insight into the evolutionary basis for animal parasitism in Rhizaria.</title>
        <authorList>
            <person name="Hiltunen Thoren M."/>
            <person name="Onut-Brannstrom I."/>
            <person name="Alfjorden A."/>
            <person name="Peckova H."/>
            <person name="Swords F."/>
            <person name="Hooper C."/>
            <person name="Holzer A.S."/>
            <person name="Bass D."/>
            <person name="Burki F."/>
        </authorList>
    </citation>
    <scope>NUCLEOTIDE SEQUENCE [LARGE SCALE GENOMIC DNA]</scope>
    <source>
        <strain evidence="1">20-A016</strain>
    </source>
</reference>
<keyword evidence="2" id="KW-1185">Reference proteome</keyword>
<dbReference type="Proteomes" id="UP001439008">
    <property type="component" value="Unassembled WGS sequence"/>
</dbReference>
<evidence type="ECO:0000313" key="2">
    <source>
        <dbReference type="Proteomes" id="UP001439008"/>
    </source>
</evidence>
<name>A0ABV2AQY7_9EUKA</name>
<sequence length="94" mass="11119">MSKTFSEGASFFTDDENVPPHLRRTFYSFMIPNENRNLYLDTLNLDHKVRVRVFLDQHLSVWLILVNASFVRVRYSNTMGFSLNYNIYYCGVVI</sequence>
<evidence type="ECO:0000313" key="1">
    <source>
        <dbReference type="EMBL" id="MES1922069.1"/>
    </source>
</evidence>
<proteinExistence type="predicted"/>
<dbReference type="EMBL" id="JBDODL010002174">
    <property type="protein sequence ID" value="MES1922069.1"/>
    <property type="molecule type" value="Genomic_DNA"/>
</dbReference>